<comment type="caution">
    <text evidence="11">The sequence shown here is derived from an EMBL/GenBank/DDBJ whole genome shotgun (WGS) entry which is preliminary data.</text>
</comment>
<evidence type="ECO:0000313" key="12">
    <source>
        <dbReference type="Proteomes" id="UP001460270"/>
    </source>
</evidence>
<protein>
    <recommendedName>
        <fullName evidence="10">BED-type domain-containing protein</fullName>
    </recommendedName>
</protein>
<gene>
    <name evidence="11" type="ORF">WMY93_018108</name>
</gene>
<feature type="domain" description="BED-type" evidence="10">
    <location>
        <begin position="3"/>
        <end position="54"/>
    </location>
</feature>
<keyword evidence="3 8" id="KW-0863">Zinc-finger</keyword>
<dbReference type="SMART" id="SM00614">
    <property type="entry name" value="ZnF_BED"/>
    <property type="match status" value="1"/>
</dbReference>
<dbReference type="InterPro" id="IPR052035">
    <property type="entry name" value="ZnF_BED_domain_contain"/>
</dbReference>
<feature type="region of interest" description="Disordered" evidence="9">
    <location>
        <begin position="469"/>
        <end position="493"/>
    </location>
</feature>
<evidence type="ECO:0000256" key="9">
    <source>
        <dbReference type="SAM" id="MobiDB-lite"/>
    </source>
</evidence>
<keyword evidence="4" id="KW-0862">Zinc</keyword>
<keyword evidence="6" id="KW-0804">Transcription</keyword>
<dbReference type="SUPFAM" id="SSF57667">
    <property type="entry name" value="beta-beta-alpha zinc fingers"/>
    <property type="match status" value="1"/>
</dbReference>
<evidence type="ECO:0000256" key="6">
    <source>
        <dbReference type="ARBA" id="ARBA00023163"/>
    </source>
</evidence>
<name>A0AAW0NM58_9GOBI</name>
<accession>A0AAW0NM58</accession>
<keyword evidence="7" id="KW-0539">Nucleus</keyword>
<dbReference type="SUPFAM" id="SSF140996">
    <property type="entry name" value="Hermes dimerisation domain"/>
    <property type="match status" value="1"/>
</dbReference>
<evidence type="ECO:0000256" key="8">
    <source>
        <dbReference type="PROSITE-ProRule" id="PRU00027"/>
    </source>
</evidence>
<dbReference type="GO" id="GO:0003677">
    <property type="term" value="F:DNA binding"/>
    <property type="evidence" value="ECO:0007669"/>
    <property type="project" value="InterPro"/>
</dbReference>
<evidence type="ECO:0000256" key="1">
    <source>
        <dbReference type="ARBA" id="ARBA00004123"/>
    </source>
</evidence>
<evidence type="ECO:0000313" key="11">
    <source>
        <dbReference type="EMBL" id="KAK7901339.1"/>
    </source>
</evidence>
<dbReference type="PANTHER" id="PTHR46481:SF10">
    <property type="entry name" value="ZINC FINGER BED DOMAIN-CONTAINING PROTEIN 39"/>
    <property type="match status" value="1"/>
</dbReference>
<dbReference type="InterPro" id="IPR003656">
    <property type="entry name" value="Znf_BED"/>
</dbReference>
<evidence type="ECO:0000256" key="7">
    <source>
        <dbReference type="ARBA" id="ARBA00023242"/>
    </source>
</evidence>
<keyword evidence="5" id="KW-0805">Transcription regulation</keyword>
<dbReference type="GO" id="GO:0005634">
    <property type="term" value="C:nucleus"/>
    <property type="evidence" value="ECO:0007669"/>
    <property type="project" value="UniProtKB-SubCell"/>
</dbReference>
<organism evidence="11 12">
    <name type="scientific">Mugilogobius chulae</name>
    <name type="common">yellowstripe goby</name>
    <dbReference type="NCBI Taxonomy" id="88201"/>
    <lineage>
        <taxon>Eukaryota</taxon>
        <taxon>Metazoa</taxon>
        <taxon>Chordata</taxon>
        <taxon>Craniata</taxon>
        <taxon>Vertebrata</taxon>
        <taxon>Euteleostomi</taxon>
        <taxon>Actinopterygii</taxon>
        <taxon>Neopterygii</taxon>
        <taxon>Teleostei</taxon>
        <taxon>Neoteleostei</taxon>
        <taxon>Acanthomorphata</taxon>
        <taxon>Gobiaria</taxon>
        <taxon>Gobiiformes</taxon>
        <taxon>Gobioidei</taxon>
        <taxon>Gobiidae</taxon>
        <taxon>Gobionellinae</taxon>
        <taxon>Mugilogobius</taxon>
    </lineage>
</organism>
<dbReference type="GO" id="GO:0009791">
    <property type="term" value="P:post-embryonic development"/>
    <property type="evidence" value="ECO:0007669"/>
    <property type="project" value="UniProtKB-ARBA"/>
</dbReference>
<dbReference type="PROSITE" id="PS50808">
    <property type="entry name" value="ZF_BED"/>
    <property type="match status" value="1"/>
</dbReference>
<dbReference type="Proteomes" id="UP001460270">
    <property type="component" value="Unassembled WGS sequence"/>
</dbReference>
<comment type="subcellular location">
    <subcellularLocation>
        <location evidence="1">Nucleus</location>
    </subcellularLocation>
</comment>
<keyword evidence="2" id="KW-0479">Metal-binding</keyword>
<evidence type="ECO:0000256" key="5">
    <source>
        <dbReference type="ARBA" id="ARBA00023015"/>
    </source>
</evidence>
<dbReference type="GO" id="GO:0008270">
    <property type="term" value="F:zinc ion binding"/>
    <property type="evidence" value="ECO:0007669"/>
    <property type="project" value="UniProtKB-KW"/>
</dbReference>
<dbReference type="PANTHER" id="PTHR46481">
    <property type="entry name" value="ZINC FINGER BED DOMAIN-CONTAINING PROTEIN 4"/>
    <property type="match status" value="1"/>
</dbReference>
<dbReference type="InterPro" id="IPR012337">
    <property type="entry name" value="RNaseH-like_sf"/>
</dbReference>
<reference evidence="12" key="1">
    <citation type="submission" date="2024-04" db="EMBL/GenBank/DDBJ databases">
        <title>Salinicola lusitanus LLJ914,a marine bacterium isolated from the Okinawa Trough.</title>
        <authorList>
            <person name="Li J."/>
        </authorList>
    </citation>
    <scope>NUCLEOTIDE SEQUENCE [LARGE SCALE GENOMIC DNA]</scope>
</reference>
<proteinExistence type="predicted"/>
<evidence type="ECO:0000256" key="2">
    <source>
        <dbReference type="ARBA" id="ARBA00022723"/>
    </source>
</evidence>
<evidence type="ECO:0000259" key="10">
    <source>
        <dbReference type="PROSITE" id="PS50808"/>
    </source>
</evidence>
<keyword evidence="12" id="KW-1185">Reference proteome</keyword>
<dbReference type="InterPro" id="IPR036236">
    <property type="entry name" value="Znf_C2H2_sf"/>
</dbReference>
<dbReference type="AlphaFoldDB" id="A0AAW0NM58"/>
<sequence>MKRRKSTAWEHFTIQNETGSAKCKYCDAVLKYSSSTSSLLYHISSQHPGMSGAAASTSIQPTINAMLAQSRCSDAKAESITQGICHMIEKDMMPISMVEGPGFRELMSLVQPSYKMPSRSAITRRIEKRYEDKKNTVKEQLRLADWVALTTDCWTALNTESYLTVTSHLISVDWDLKSFVLLTESMSVCHTADNLREKLIEAVGKWVLTGRVTACVHDKAKNIVAANRQADWHSVPCFAHTLQLAINDGFAVHLHRVISAAAKLVSHFNHSTVASKALERKQDQMKLPTHKLIQSCKSRWNSVCEMFERLLEQRWVVTAVLSDRTVTKQQDARHLELRDEYWQLMEDVVPTLTALKCATTAMSAEREVSISNAYPITLGLIKTHLLQRENDTRHVVEFKEKLRTSLAERMKIDEPDVVSSPALIASMLDPRHKHLCFLCNEKKALANAKLYNVAATVTHTEQLAVPQAVDDNDVDEPQSVQQVSRTEDGFAAW</sequence>
<evidence type="ECO:0000256" key="4">
    <source>
        <dbReference type="ARBA" id="ARBA00022833"/>
    </source>
</evidence>
<dbReference type="EMBL" id="JBBPFD010000013">
    <property type="protein sequence ID" value="KAK7901339.1"/>
    <property type="molecule type" value="Genomic_DNA"/>
</dbReference>
<dbReference type="Pfam" id="PF02892">
    <property type="entry name" value="zf-BED"/>
    <property type="match status" value="1"/>
</dbReference>
<evidence type="ECO:0000256" key="3">
    <source>
        <dbReference type="ARBA" id="ARBA00022771"/>
    </source>
</evidence>
<dbReference type="SUPFAM" id="SSF53098">
    <property type="entry name" value="Ribonuclease H-like"/>
    <property type="match status" value="1"/>
</dbReference>